<evidence type="ECO:0000313" key="2">
    <source>
        <dbReference type="Proteomes" id="UP000679008"/>
    </source>
</evidence>
<name>A0ABS5D0F3_9FLAO</name>
<proteinExistence type="predicted"/>
<sequence length="142" mass="16556">MPESTKRKPLQLMNRKTEKLPFYEVKIVSNRLGMSGANINFLNEEFFGLKPGELINQIGNGKENGTIRTDKFKYTLKFVGAIMCEFKKPEKMYAFELPEKLNNECIYFLYGTTGSEIFTEEVYSKKQKKSFMRFYAPVFIKA</sequence>
<dbReference type="EMBL" id="JAGPXB010000001">
    <property type="protein sequence ID" value="MBQ0907500.1"/>
    <property type="molecule type" value="Genomic_DNA"/>
</dbReference>
<evidence type="ECO:0008006" key="3">
    <source>
        <dbReference type="Google" id="ProtNLM"/>
    </source>
</evidence>
<dbReference type="Proteomes" id="UP000679008">
    <property type="component" value="Unassembled WGS sequence"/>
</dbReference>
<gene>
    <name evidence="1" type="ORF">KBJ98_02160</name>
</gene>
<organism evidence="1 2">
    <name type="scientific">Flavobacterium erciyesense</name>
    <dbReference type="NCBI Taxonomy" id="2825842"/>
    <lineage>
        <taxon>Bacteria</taxon>
        <taxon>Pseudomonadati</taxon>
        <taxon>Bacteroidota</taxon>
        <taxon>Flavobacteriia</taxon>
        <taxon>Flavobacteriales</taxon>
        <taxon>Flavobacteriaceae</taxon>
        <taxon>Flavobacterium</taxon>
    </lineage>
</organism>
<accession>A0ABS5D0F3</accession>
<protein>
    <recommendedName>
        <fullName evidence="3">PilZ domain-containing protein</fullName>
    </recommendedName>
</protein>
<keyword evidence="2" id="KW-1185">Reference proteome</keyword>
<comment type="caution">
    <text evidence="1">The sequence shown here is derived from an EMBL/GenBank/DDBJ whole genome shotgun (WGS) entry which is preliminary data.</text>
</comment>
<reference evidence="1 2" key="1">
    <citation type="submission" date="2021-04" db="EMBL/GenBank/DDBJ databases">
        <title>Description of novel Flavobacterium sp. F-328.</title>
        <authorList>
            <person name="Saticioglu I.B."/>
        </authorList>
    </citation>
    <scope>NUCLEOTIDE SEQUENCE [LARGE SCALE GENOMIC DNA]</scope>
    <source>
        <strain evidence="1 2">F-328</strain>
    </source>
</reference>
<dbReference type="RefSeq" id="WP_210788045.1">
    <property type="nucleotide sequence ID" value="NZ_JAGPXB010000001.1"/>
</dbReference>
<evidence type="ECO:0000313" key="1">
    <source>
        <dbReference type="EMBL" id="MBQ0907500.1"/>
    </source>
</evidence>